<proteinExistence type="predicted"/>
<dbReference type="AlphaFoldDB" id="A0A2A9N664"/>
<dbReference type="SUPFAM" id="SSF50370">
    <property type="entry name" value="Ricin B-like lectins"/>
    <property type="match status" value="1"/>
</dbReference>
<sequence>MSLPNGTYLIQNVKQNNTAMLPDSNDGTPVVSASPNKTDKMQQARCSALFWLLTGQGSYFTIQNVAQNNFANTGTRAQPGVALEGRRPPQQFEIAESRVASQFTIATTDTRLFLQLPDNQTGSPVILTDAATDQRSCKDYGVVEMFVSAMLELVPDDLYGLEIE</sequence>
<keyword evidence="2" id="KW-1185">Reference proteome</keyword>
<accession>A0A2A9N664</accession>
<evidence type="ECO:0000313" key="2">
    <source>
        <dbReference type="Proteomes" id="UP000242287"/>
    </source>
</evidence>
<evidence type="ECO:0000313" key="1">
    <source>
        <dbReference type="EMBL" id="PFH45265.1"/>
    </source>
</evidence>
<dbReference type="Proteomes" id="UP000242287">
    <property type="component" value="Unassembled WGS sequence"/>
</dbReference>
<evidence type="ECO:0008006" key="3">
    <source>
        <dbReference type="Google" id="ProtNLM"/>
    </source>
</evidence>
<name>A0A2A9N664_9AGAR</name>
<protein>
    <recommendedName>
        <fullName evidence="3">Ricin B lectin domain-containing protein</fullName>
    </recommendedName>
</protein>
<dbReference type="InterPro" id="IPR035992">
    <property type="entry name" value="Ricin_B-like_lectins"/>
</dbReference>
<dbReference type="CDD" id="cd23714">
    <property type="entry name" value="beta-trefoil_Ricin_MtaL"/>
    <property type="match status" value="1"/>
</dbReference>
<dbReference type="STRING" id="703135.A0A2A9N664"/>
<organism evidence="1 2">
    <name type="scientific">Amanita thiersii Skay4041</name>
    <dbReference type="NCBI Taxonomy" id="703135"/>
    <lineage>
        <taxon>Eukaryota</taxon>
        <taxon>Fungi</taxon>
        <taxon>Dikarya</taxon>
        <taxon>Basidiomycota</taxon>
        <taxon>Agaricomycotina</taxon>
        <taxon>Agaricomycetes</taxon>
        <taxon>Agaricomycetidae</taxon>
        <taxon>Agaricales</taxon>
        <taxon>Pluteineae</taxon>
        <taxon>Amanitaceae</taxon>
        <taxon>Amanita</taxon>
    </lineage>
</organism>
<dbReference type="EMBL" id="KZ302459">
    <property type="protein sequence ID" value="PFH45265.1"/>
    <property type="molecule type" value="Genomic_DNA"/>
</dbReference>
<dbReference type="Gene3D" id="2.80.10.50">
    <property type="match status" value="1"/>
</dbReference>
<gene>
    <name evidence="1" type="ORF">AMATHDRAFT_9611</name>
</gene>
<reference evidence="1 2" key="1">
    <citation type="submission" date="2014-02" db="EMBL/GenBank/DDBJ databases">
        <title>Transposable element dynamics among asymbiotic and ectomycorrhizal Amanita fungi.</title>
        <authorList>
            <consortium name="DOE Joint Genome Institute"/>
            <person name="Hess J."/>
            <person name="Skrede I."/>
            <person name="Wolfe B."/>
            <person name="LaButti K."/>
            <person name="Ohm R.A."/>
            <person name="Grigoriev I.V."/>
            <person name="Pringle A."/>
        </authorList>
    </citation>
    <scope>NUCLEOTIDE SEQUENCE [LARGE SCALE GENOMIC DNA]</scope>
    <source>
        <strain evidence="1 2">SKay4041</strain>
    </source>
</reference>